<evidence type="ECO:0000256" key="11">
    <source>
        <dbReference type="ARBA" id="ARBA00048600"/>
    </source>
</evidence>
<evidence type="ECO:0000256" key="6">
    <source>
        <dbReference type="ARBA" id="ARBA00022723"/>
    </source>
</evidence>
<dbReference type="InterPro" id="IPR005481">
    <property type="entry name" value="BC-like_N"/>
</dbReference>
<dbReference type="SUPFAM" id="SSF51246">
    <property type="entry name" value="Rudiment single hybrid motif"/>
    <property type="match status" value="1"/>
</dbReference>
<dbReference type="PROSITE" id="PS50979">
    <property type="entry name" value="BC"/>
    <property type="match status" value="1"/>
</dbReference>
<proteinExistence type="predicted"/>
<dbReference type="Pfam" id="PF02786">
    <property type="entry name" value="CPSase_L_D2"/>
    <property type="match status" value="1"/>
</dbReference>
<evidence type="ECO:0000313" key="16">
    <source>
        <dbReference type="EMBL" id="TEB06659.1"/>
    </source>
</evidence>
<dbReference type="SMART" id="SM00878">
    <property type="entry name" value="Biotin_carb_C"/>
    <property type="match status" value="1"/>
</dbReference>
<dbReference type="InterPro" id="IPR016185">
    <property type="entry name" value="PreATP-grasp_dom_sf"/>
</dbReference>
<dbReference type="InterPro" id="IPR005479">
    <property type="entry name" value="CPAse_ATP-bd"/>
</dbReference>
<dbReference type="AlphaFoldDB" id="A0A4Y7RD27"/>
<dbReference type="GO" id="GO:0004075">
    <property type="term" value="F:biotin carboxylase activity"/>
    <property type="evidence" value="ECO:0007669"/>
    <property type="project" value="UniProtKB-EC"/>
</dbReference>
<evidence type="ECO:0000256" key="8">
    <source>
        <dbReference type="ARBA" id="ARBA00022840"/>
    </source>
</evidence>
<dbReference type="InterPro" id="IPR005482">
    <property type="entry name" value="Biotin_COase_C"/>
</dbReference>
<evidence type="ECO:0000256" key="2">
    <source>
        <dbReference type="ARBA" id="ARBA00004956"/>
    </source>
</evidence>
<dbReference type="NCBIfam" id="TIGR00514">
    <property type="entry name" value="accC"/>
    <property type="match status" value="1"/>
</dbReference>
<dbReference type="FunFam" id="3.40.50.20:FF:000010">
    <property type="entry name" value="Propionyl-CoA carboxylase subunit alpha"/>
    <property type="match status" value="1"/>
</dbReference>
<evidence type="ECO:0000256" key="13">
    <source>
        <dbReference type="RuleBase" id="RU365063"/>
    </source>
</evidence>
<dbReference type="InterPro" id="IPR011764">
    <property type="entry name" value="Biotin_carboxylation_dom"/>
</dbReference>
<evidence type="ECO:0000313" key="17">
    <source>
        <dbReference type="Proteomes" id="UP000298324"/>
    </source>
</evidence>
<keyword evidence="10 13" id="KW-0092">Biotin</keyword>
<keyword evidence="6" id="KW-0479">Metal-binding</keyword>
<keyword evidence="5 13" id="KW-0436">Ligase</keyword>
<dbReference type="PROSITE" id="PS00866">
    <property type="entry name" value="CPSASE_1"/>
    <property type="match status" value="1"/>
</dbReference>
<sequence length="451" mass="49922">MFKKILIANRGEIALRILRACHEMNISTVAVFSEADRESLHVLRADESYCIGPAASAKSYLNITNLISAALVSGADAIHPGYGFLSENPDFAEACASCGINFIGPSSRAIQQLGSKALARDTMVQAGVPVIPGSEGAVKDNEQAWRLAERIGYPVIIKASAGGGGRGMRVVQCGEELEEAVSMAKTEALAAFGNDEVYLEKYVEEPRHIEFQVLGDKHGNLIHLGERDCSIQRRNQKMIEESPSVALSPELREEMGHMAVRAARAVGYYSAGTVEFLLDKNLNYYFMEMNTRIQVEHPVTEMVNGIDLIKEQIRIAAGEKLEISQDQVSIKGHAIECRINAEDPGKNFIPNSGRITSYLTPGGPGVRVDSAVYTGYMIPPYYDSMIGKLIVWGKDREEAIARMQRALQEFVIMGINTTIPFHQRVFRNAFFRRGEIYTNFIQRRILGDEQL</sequence>
<protein>
    <recommendedName>
        <fullName evidence="4 13">Biotin carboxylase</fullName>
        <ecNumber evidence="4 13">6.3.4.14</ecNumber>
    </recommendedName>
    <alternativeName>
        <fullName evidence="13">Acetyl-coenzyme A carboxylase biotin carboxylase subunit A</fullName>
    </alternativeName>
</protein>
<feature type="domain" description="ATP-grasp" evidence="14">
    <location>
        <begin position="120"/>
        <end position="317"/>
    </location>
</feature>
<dbReference type="Gene3D" id="3.30.470.20">
    <property type="entry name" value="ATP-grasp fold, B domain"/>
    <property type="match status" value="1"/>
</dbReference>
<name>A0A4Y7RD27_9FIRM</name>
<evidence type="ECO:0000256" key="7">
    <source>
        <dbReference type="ARBA" id="ARBA00022741"/>
    </source>
</evidence>
<keyword evidence="17" id="KW-1185">Reference proteome</keyword>
<dbReference type="FunFam" id="3.30.470.20:FF:000028">
    <property type="entry name" value="Methylcrotonoyl-CoA carboxylase subunit alpha, mitochondrial"/>
    <property type="match status" value="1"/>
</dbReference>
<dbReference type="PANTHER" id="PTHR48095">
    <property type="entry name" value="PYRUVATE CARBOXYLASE SUBUNIT A"/>
    <property type="match status" value="1"/>
</dbReference>
<dbReference type="PANTHER" id="PTHR48095:SF2">
    <property type="entry name" value="BIOTIN CARBOXYLASE, CHLOROPLASTIC"/>
    <property type="match status" value="1"/>
</dbReference>
<dbReference type="PROSITE" id="PS50975">
    <property type="entry name" value="ATP_GRASP"/>
    <property type="match status" value="1"/>
</dbReference>
<dbReference type="PROSITE" id="PS00867">
    <property type="entry name" value="CPSASE_2"/>
    <property type="match status" value="1"/>
</dbReference>
<accession>A0A4Y7RD27</accession>
<dbReference type="EMBL" id="QFGA01000001">
    <property type="protein sequence ID" value="TEB06659.1"/>
    <property type="molecule type" value="Genomic_DNA"/>
</dbReference>
<dbReference type="Pfam" id="PF02785">
    <property type="entry name" value="Biotin_carb_C"/>
    <property type="match status" value="1"/>
</dbReference>
<dbReference type="InterPro" id="IPR011054">
    <property type="entry name" value="Rudment_hybrid_motif"/>
</dbReference>
<keyword evidence="7 12" id="KW-0547">Nucleotide-binding</keyword>
<dbReference type="InterPro" id="IPR011761">
    <property type="entry name" value="ATP-grasp"/>
</dbReference>
<keyword evidence="13" id="KW-0444">Lipid biosynthesis</keyword>
<dbReference type="Pfam" id="PF00289">
    <property type="entry name" value="Biotin_carb_N"/>
    <property type="match status" value="1"/>
</dbReference>
<evidence type="ECO:0000256" key="9">
    <source>
        <dbReference type="ARBA" id="ARBA00022842"/>
    </source>
</evidence>
<keyword evidence="8 12" id="KW-0067">ATP-binding</keyword>
<keyword evidence="13" id="KW-0276">Fatty acid metabolism</keyword>
<dbReference type="NCBIfam" id="NF006367">
    <property type="entry name" value="PRK08591.1"/>
    <property type="match status" value="1"/>
</dbReference>
<dbReference type="UniPathway" id="UPA00655">
    <property type="reaction ID" value="UER00711"/>
</dbReference>
<dbReference type="GO" id="GO:2001295">
    <property type="term" value="P:malonyl-CoA biosynthetic process"/>
    <property type="evidence" value="ECO:0007669"/>
    <property type="project" value="UniProtKB-UniPathway"/>
</dbReference>
<organism evidence="16 17">
    <name type="scientific">Pelotomaculum schinkii</name>
    <dbReference type="NCBI Taxonomy" id="78350"/>
    <lineage>
        <taxon>Bacteria</taxon>
        <taxon>Bacillati</taxon>
        <taxon>Bacillota</taxon>
        <taxon>Clostridia</taxon>
        <taxon>Eubacteriales</taxon>
        <taxon>Desulfotomaculaceae</taxon>
        <taxon>Pelotomaculum</taxon>
    </lineage>
</organism>
<dbReference type="InterPro" id="IPR051602">
    <property type="entry name" value="ACC_Biotin_Carboxylase"/>
</dbReference>
<dbReference type="GO" id="GO:0046872">
    <property type="term" value="F:metal ion binding"/>
    <property type="evidence" value="ECO:0007669"/>
    <property type="project" value="UniProtKB-KW"/>
</dbReference>
<keyword evidence="9" id="KW-0460">Magnesium</keyword>
<comment type="catalytic activity">
    <reaction evidence="11 13">
        <text>N(6)-biotinyl-L-lysyl-[protein] + hydrogencarbonate + ATP = N(6)-carboxybiotinyl-L-lysyl-[protein] + ADP + phosphate + H(+)</text>
        <dbReference type="Rhea" id="RHEA:13501"/>
        <dbReference type="Rhea" id="RHEA-COMP:10505"/>
        <dbReference type="Rhea" id="RHEA-COMP:10506"/>
        <dbReference type="ChEBI" id="CHEBI:15378"/>
        <dbReference type="ChEBI" id="CHEBI:17544"/>
        <dbReference type="ChEBI" id="CHEBI:30616"/>
        <dbReference type="ChEBI" id="CHEBI:43474"/>
        <dbReference type="ChEBI" id="CHEBI:83144"/>
        <dbReference type="ChEBI" id="CHEBI:83145"/>
        <dbReference type="ChEBI" id="CHEBI:456216"/>
        <dbReference type="EC" id="6.3.4.14"/>
    </reaction>
</comment>
<comment type="function">
    <text evidence="1 13">This protein is a component of the acetyl coenzyme A carboxylase complex; first, biotin carboxylase catalyzes the carboxylation of the carrier protein and then the transcarboxylase transfers the carboxyl group to form malonyl-CoA.</text>
</comment>
<evidence type="ECO:0000256" key="12">
    <source>
        <dbReference type="PROSITE-ProRule" id="PRU00409"/>
    </source>
</evidence>
<dbReference type="RefSeq" id="WP_134216890.1">
    <property type="nucleotide sequence ID" value="NZ_QFGA01000001.1"/>
</dbReference>
<evidence type="ECO:0000256" key="3">
    <source>
        <dbReference type="ARBA" id="ARBA00011750"/>
    </source>
</evidence>
<dbReference type="InterPro" id="IPR004549">
    <property type="entry name" value="Acetyl_CoA_COase_biotin_COase"/>
</dbReference>
<dbReference type="GO" id="GO:0005524">
    <property type="term" value="F:ATP binding"/>
    <property type="evidence" value="ECO:0007669"/>
    <property type="project" value="UniProtKB-UniRule"/>
</dbReference>
<evidence type="ECO:0000259" key="14">
    <source>
        <dbReference type="PROSITE" id="PS50975"/>
    </source>
</evidence>
<gene>
    <name evidence="16" type="primary">accC_1</name>
    <name evidence="16" type="ORF">Psch_00191</name>
</gene>
<dbReference type="SUPFAM" id="SSF52440">
    <property type="entry name" value="PreATP-grasp domain"/>
    <property type="match status" value="1"/>
</dbReference>
<reference evidence="16 17" key="1">
    <citation type="journal article" date="2018" name="Environ. Microbiol.">
        <title>Novel energy conservation strategies and behaviour of Pelotomaculum schinkii driving syntrophic propionate catabolism.</title>
        <authorList>
            <person name="Hidalgo-Ahumada C.A.P."/>
            <person name="Nobu M.K."/>
            <person name="Narihiro T."/>
            <person name="Tamaki H."/>
            <person name="Liu W.T."/>
            <person name="Kamagata Y."/>
            <person name="Stams A.J.M."/>
            <person name="Imachi H."/>
            <person name="Sousa D.Z."/>
        </authorList>
    </citation>
    <scope>NUCLEOTIDE SEQUENCE [LARGE SCALE GENOMIC DNA]</scope>
    <source>
        <strain evidence="16 17">HH</strain>
    </source>
</reference>
<comment type="subunit">
    <text evidence="3 13">Acetyl-CoA carboxylase is a heterohexamer of biotin carboxyl carrier protein, biotin carboxylase and the two subunits of carboxyl transferase in a 2:2 complex.</text>
</comment>
<keyword evidence="13" id="KW-0275">Fatty acid biosynthesis</keyword>
<comment type="pathway">
    <text evidence="2 13">Lipid metabolism; malonyl-CoA biosynthesis; malonyl-CoA from acetyl-CoA: step 1/1.</text>
</comment>
<dbReference type="EC" id="6.3.4.14" evidence="4 13"/>
<dbReference type="FunFam" id="3.30.1490.20:FF:000018">
    <property type="entry name" value="Biotin carboxylase"/>
    <property type="match status" value="1"/>
</dbReference>
<dbReference type="Proteomes" id="UP000298324">
    <property type="component" value="Unassembled WGS sequence"/>
</dbReference>
<dbReference type="GO" id="GO:0006633">
    <property type="term" value="P:fatty acid biosynthetic process"/>
    <property type="evidence" value="ECO:0007669"/>
    <property type="project" value="UniProtKB-KW"/>
</dbReference>
<comment type="caution">
    <text evidence="16">The sequence shown here is derived from an EMBL/GenBank/DDBJ whole genome shotgun (WGS) entry which is preliminary data.</text>
</comment>
<evidence type="ECO:0000256" key="5">
    <source>
        <dbReference type="ARBA" id="ARBA00022598"/>
    </source>
</evidence>
<keyword evidence="13" id="KW-0443">Lipid metabolism</keyword>
<evidence type="ECO:0000256" key="4">
    <source>
        <dbReference type="ARBA" id="ARBA00013263"/>
    </source>
</evidence>
<evidence type="ECO:0000259" key="15">
    <source>
        <dbReference type="PROSITE" id="PS50979"/>
    </source>
</evidence>
<dbReference type="SUPFAM" id="SSF56059">
    <property type="entry name" value="Glutathione synthetase ATP-binding domain-like"/>
    <property type="match status" value="1"/>
</dbReference>
<evidence type="ECO:0000256" key="10">
    <source>
        <dbReference type="ARBA" id="ARBA00023267"/>
    </source>
</evidence>
<evidence type="ECO:0000256" key="1">
    <source>
        <dbReference type="ARBA" id="ARBA00003761"/>
    </source>
</evidence>
<feature type="domain" description="Biotin carboxylation" evidence="15">
    <location>
        <begin position="1"/>
        <end position="446"/>
    </location>
</feature>